<reference evidence="3" key="1">
    <citation type="submission" date="2016-10" db="EMBL/GenBank/DDBJ databases">
        <authorList>
            <person name="Varghese N."/>
            <person name="Submissions S."/>
        </authorList>
    </citation>
    <scope>NUCLEOTIDE SEQUENCE [LARGE SCALE GENOMIC DNA]</scope>
    <source>
        <strain evidence="3">DSM 44771</strain>
    </source>
</reference>
<proteinExistence type="predicted"/>
<dbReference type="Proteomes" id="UP000198852">
    <property type="component" value="Unassembled WGS sequence"/>
</dbReference>
<evidence type="ECO:0000313" key="2">
    <source>
        <dbReference type="EMBL" id="SFS42726.1"/>
    </source>
</evidence>
<evidence type="ECO:0000313" key="3">
    <source>
        <dbReference type="Proteomes" id="UP000198852"/>
    </source>
</evidence>
<name>A0A1I6PRB4_9PSEU</name>
<feature type="transmembrane region" description="Helical" evidence="1">
    <location>
        <begin position="57"/>
        <end position="79"/>
    </location>
</feature>
<organism evidence="2 3">
    <name type="scientific">Saccharopolyspora flava</name>
    <dbReference type="NCBI Taxonomy" id="95161"/>
    <lineage>
        <taxon>Bacteria</taxon>
        <taxon>Bacillati</taxon>
        <taxon>Actinomycetota</taxon>
        <taxon>Actinomycetes</taxon>
        <taxon>Pseudonocardiales</taxon>
        <taxon>Pseudonocardiaceae</taxon>
        <taxon>Saccharopolyspora</taxon>
    </lineage>
</organism>
<accession>A0A1I6PRB4</accession>
<dbReference type="EMBL" id="FOZX01000001">
    <property type="protein sequence ID" value="SFS42726.1"/>
    <property type="molecule type" value="Genomic_DNA"/>
</dbReference>
<gene>
    <name evidence="2" type="ORF">SAMN05660874_01036</name>
</gene>
<dbReference type="AlphaFoldDB" id="A0A1I6PRB4"/>
<keyword evidence="3" id="KW-1185">Reference proteome</keyword>
<sequence>MDHPSDRPAFGTPELDHTVTVAELIRRGPHTPEQVLLAGELDERPDLTAASPPGGRLALAALGLLLLLSAAGAGALVMAKPAQLPRPTDSAAAISGALALRPDLVLQAAWPFHDNAGFTTAVEGGGTVVATEPDDAHLANPAAGSAETTLGLVEDFYRRAQDAPDRLGELIAPELGQSEEIHRAWEAVSAVRLVDLRLESDGAVSAQVEAVYPDGRRVLLEQHLEVSPGPLPRIVGAELRSAKQLPPG</sequence>
<dbReference type="OrthoDB" id="3684083at2"/>
<protein>
    <submittedName>
        <fullName evidence="2">Uncharacterized protein</fullName>
    </submittedName>
</protein>
<keyword evidence="1" id="KW-1133">Transmembrane helix</keyword>
<evidence type="ECO:0000256" key="1">
    <source>
        <dbReference type="SAM" id="Phobius"/>
    </source>
</evidence>
<keyword evidence="1" id="KW-0812">Transmembrane</keyword>
<keyword evidence="1" id="KW-0472">Membrane</keyword>
<dbReference type="RefSeq" id="WP_093414037.1">
    <property type="nucleotide sequence ID" value="NZ_FOZX01000001.1"/>
</dbReference>